<dbReference type="PANTHER" id="PTHR10177">
    <property type="entry name" value="CYCLINS"/>
    <property type="match status" value="1"/>
</dbReference>
<evidence type="ECO:0000313" key="3">
    <source>
        <dbReference type="EMBL" id="KAL3770162.1"/>
    </source>
</evidence>
<keyword evidence="4" id="KW-1185">Reference proteome</keyword>
<proteinExistence type="inferred from homology"/>
<dbReference type="EMBL" id="JALLPJ020001317">
    <property type="protein sequence ID" value="KAL3770162.1"/>
    <property type="molecule type" value="Genomic_DNA"/>
</dbReference>
<gene>
    <name evidence="3" type="ORF">ACHAWO_007753</name>
</gene>
<sequence length="328" mass="37027">MSSLPMQMSQEQCSSLLESNLSFSDVVDRVVAMKHQESTHYRSRDYIRTAKQYISFSHQEDRVVDSECRAKMAEWCYQVTDYCKFSRQTVAIGMSYLDRFMSTHHPAAAKALCSKKHYQLAAMTCLYIAIKMFEPIAFDTALLSEISHGCYDEEDIEVMERNILQGLSWRMNGPTAHDMLHHLLMLLPDEASVDDSIASVLLDFSRFQAEIAVSDFSLAIQKPSIVALAAILNSSEGISKQLFPAHLRQEYLENITDLVGIDSFSAKLNAVRMRLLALFEINSGYRLHQIANITPVFELEHVYLSEFPDDTVGSTSPVSVAITRARCA</sequence>
<name>A0ABD3N342_9STRA</name>
<dbReference type="Proteomes" id="UP001530400">
    <property type="component" value="Unassembled WGS sequence"/>
</dbReference>
<dbReference type="SUPFAM" id="SSF47954">
    <property type="entry name" value="Cyclin-like"/>
    <property type="match status" value="1"/>
</dbReference>
<reference evidence="3 4" key="1">
    <citation type="submission" date="2024-10" db="EMBL/GenBank/DDBJ databases">
        <title>Updated reference genomes for cyclostephanoid diatoms.</title>
        <authorList>
            <person name="Roberts W.R."/>
            <person name="Alverson A.J."/>
        </authorList>
    </citation>
    <scope>NUCLEOTIDE SEQUENCE [LARGE SCALE GENOMIC DNA]</scope>
    <source>
        <strain evidence="3 4">AJA010-31</strain>
    </source>
</reference>
<dbReference type="SMART" id="SM00385">
    <property type="entry name" value="CYCLIN"/>
    <property type="match status" value="1"/>
</dbReference>
<dbReference type="InterPro" id="IPR039361">
    <property type="entry name" value="Cyclin"/>
</dbReference>
<dbReference type="InterPro" id="IPR013763">
    <property type="entry name" value="Cyclin-like_dom"/>
</dbReference>
<keyword evidence="1" id="KW-0195">Cyclin</keyword>
<accession>A0ABD3N342</accession>
<evidence type="ECO:0000256" key="1">
    <source>
        <dbReference type="RuleBase" id="RU000383"/>
    </source>
</evidence>
<organism evidence="3 4">
    <name type="scientific">Cyclotella atomus</name>
    <dbReference type="NCBI Taxonomy" id="382360"/>
    <lineage>
        <taxon>Eukaryota</taxon>
        <taxon>Sar</taxon>
        <taxon>Stramenopiles</taxon>
        <taxon>Ochrophyta</taxon>
        <taxon>Bacillariophyta</taxon>
        <taxon>Coscinodiscophyceae</taxon>
        <taxon>Thalassiosirophycidae</taxon>
        <taxon>Stephanodiscales</taxon>
        <taxon>Stephanodiscaceae</taxon>
        <taxon>Cyclotella</taxon>
    </lineage>
</organism>
<protein>
    <recommendedName>
        <fullName evidence="2">Cyclin-like domain-containing protein</fullName>
    </recommendedName>
</protein>
<dbReference type="InterPro" id="IPR006671">
    <property type="entry name" value="Cyclin_N"/>
</dbReference>
<comment type="similarity">
    <text evidence="1">Belongs to the cyclin family.</text>
</comment>
<dbReference type="InterPro" id="IPR036915">
    <property type="entry name" value="Cyclin-like_sf"/>
</dbReference>
<feature type="domain" description="Cyclin-like" evidence="2">
    <location>
        <begin position="74"/>
        <end position="165"/>
    </location>
</feature>
<evidence type="ECO:0000259" key="2">
    <source>
        <dbReference type="SMART" id="SM00385"/>
    </source>
</evidence>
<evidence type="ECO:0000313" key="4">
    <source>
        <dbReference type="Proteomes" id="UP001530400"/>
    </source>
</evidence>
<dbReference type="Gene3D" id="1.10.472.10">
    <property type="entry name" value="Cyclin-like"/>
    <property type="match status" value="2"/>
</dbReference>
<dbReference type="Pfam" id="PF00134">
    <property type="entry name" value="Cyclin_N"/>
    <property type="match status" value="1"/>
</dbReference>
<dbReference type="FunFam" id="1.10.472.10:FF:000093">
    <property type="entry name" value="Predicted protein"/>
    <property type="match status" value="1"/>
</dbReference>
<comment type="caution">
    <text evidence="3">The sequence shown here is derived from an EMBL/GenBank/DDBJ whole genome shotgun (WGS) entry which is preliminary data.</text>
</comment>
<dbReference type="AlphaFoldDB" id="A0ABD3N342"/>